<gene>
    <name evidence="1" type="ORF">CKO40_13590</name>
</gene>
<dbReference type="Pfam" id="PF07024">
    <property type="entry name" value="ImpE"/>
    <property type="match status" value="1"/>
</dbReference>
<name>A0AAJ0U5C4_9GAMM</name>
<reference evidence="1" key="1">
    <citation type="submission" date="2017-08" db="EMBL/GenBank/DDBJ databases">
        <authorList>
            <person name="Imhoff J.F."/>
            <person name="Rahn T."/>
            <person name="Kuenzel S."/>
            <person name="Neulinger S.C."/>
        </authorList>
    </citation>
    <scope>NUCLEOTIDE SEQUENCE</scope>
    <source>
        <strain evidence="1">DSM 11080</strain>
    </source>
</reference>
<dbReference type="Gene3D" id="1.25.40.10">
    <property type="entry name" value="Tetratricopeptide repeat domain"/>
    <property type="match status" value="1"/>
</dbReference>
<evidence type="ECO:0000313" key="2">
    <source>
        <dbReference type="Proteomes" id="UP001296776"/>
    </source>
</evidence>
<protein>
    <submittedName>
        <fullName evidence="1">Virulence protein SciE type</fullName>
    </submittedName>
</protein>
<reference evidence="1" key="2">
    <citation type="journal article" date="2020" name="Microorganisms">
        <title>Osmotic Adaptation and Compatible Solute Biosynthesis of Phototrophic Bacteria as Revealed from Genome Analyses.</title>
        <authorList>
            <person name="Imhoff J.F."/>
            <person name="Rahn T."/>
            <person name="Kunzel S."/>
            <person name="Keller A."/>
            <person name="Neulinger S.C."/>
        </authorList>
    </citation>
    <scope>NUCLEOTIDE SEQUENCE</scope>
    <source>
        <strain evidence="1">DSM 11080</strain>
    </source>
</reference>
<sequence length="265" mass="29432">MEWLAGKSLDETLQLAQGDVRRAPADPKPRIFLFQLLCVLGSWDRALTQLQVIGELDAASLAMVHTYRAAIAAEETRRAVFAGRIQPLILGQPERWIALMLESLRAGAKGQPEQVRALREEAFELAPTSPGQLEAEQALAFDWLADADPRLGPITDAVIDGKYYWVPFSRIAELTIEAPSDLRDLVWTPTHFRWLNGGESFGLIPTRYPGSDSQADDRIKRSARTEWIPDGGDYIGVGQRVFVTDSAEVSILDLRSLSFTLEADN</sequence>
<dbReference type="EMBL" id="NRSJ01000024">
    <property type="protein sequence ID" value="MBK1705556.1"/>
    <property type="molecule type" value="Genomic_DNA"/>
</dbReference>
<dbReference type="InterPro" id="IPR011990">
    <property type="entry name" value="TPR-like_helical_dom_sf"/>
</dbReference>
<evidence type="ECO:0000313" key="1">
    <source>
        <dbReference type="EMBL" id="MBK1705556.1"/>
    </source>
</evidence>
<accession>A0AAJ0U5C4</accession>
<dbReference type="Proteomes" id="UP001296776">
    <property type="component" value="Unassembled WGS sequence"/>
</dbReference>
<organism evidence="1 2">
    <name type="scientific">Halochromatium glycolicum</name>
    <dbReference type="NCBI Taxonomy" id="85075"/>
    <lineage>
        <taxon>Bacteria</taxon>
        <taxon>Pseudomonadati</taxon>
        <taxon>Pseudomonadota</taxon>
        <taxon>Gammaproteobacteria</taxon>
        <taxon>Chromatiales</taxon>
        <taxon>Chromatiaceae</taxon>
        <taxon>Halochromatium</taxon>
    </lineage>
</organism>
<dbReference type="InterPro" id="IPR009211">
    <property type="entry name" value="TagJ"/>
</dbReference>
<keyword evidence="2" id="KW-1185">Reference proteome</keyword>
<dbReference type="AlphaFoldDB" id="A0AAJ0U5C4"/>
<dbReference type="RefSeq" id="WP_200346778.1">
    <property type="nucleotide sequence ID" value="NZ_NRSJ01000024.1"/>
</dbReference>
<comment type="caution">
    <text evidence="1">The sequence shown here is derived from an EMBL/GenBank/DDBJ whole genome shotgun (WGS) entry which is preliminary data.</text>
</comment>
<proteinExistence type="predicted"/>
<dbReference type="PIRSF" id="PIRSF029288">
    <property type="entry name" value="SciE_ImpE"/>
    <property type="match status" value="1"/>
</dbReference>
<dbReference type="SUPFAM" id="SSF144059">
    <property type="entry name" value="ImpE-like"/>
    <property type="match status" value="1"/>
</dbReference>